<comment type="caution">
    <text evidence="1">The sequence shown here is derived from an EMBL/GenBank/DDBJ whole genome shotgun (WGS) entry which is preliminary data.</text>
</comment>
<accession>A0ACA9YBT3</accession>
<sequence length="260" mass="29830">MNSHSIRRLGILSARNLHCGSILKKSHKGTFKSGDTKIDTDEITTENNPWSPTILDDIVKVRKPRSLVSEKLPSNYRLAYQPMYEAPSTKYVSLLKRITMGFSVLGIYGAKLLHDSNVEDIYLLTTILTFSLPYLGVHYKTKDYITRIFRLYDKTKPQTLENLVNDENLIMEKLSFTGTKTYNNLLKISDNESLTIIPESKGLMNLLSPYENWISTDKETGEKQKFYVVDDIGGMKMDRIWGIIEKNSNIDNGRYIESKQ</sequence>
<dbReference type="Proteomes" id="UP001152531">
    <property type="component" value="Unassembled WGS sequence"/>
</dbReference>
<gene>
    <name evidence="1" type="ORF">CLIB1444_10S00210</name>
</gene>
<keyword evidence="2" id="KW-1185">Reference proteome</keyword>
<reference evidence="1" key="1">
    <citation type="submission" date="2022-06" db="EMBL/GenBank/DDBJ databases">
        <authorList>
            <person name="Legras J.-L."/>
            <person name="Devillers H."/>
            <person name="Grondin C."/>
        </authorList>
    </citation>
    <scope>NUCLEOTIDE SEQUENCE</scope>
    <source>
        <strain evidence="1">CLIB 1444</strain>
    </source>
</reference>
<protein>
    <submittedName>
        <fullName evidence="1">Uncharacterized protein</fullName>
    </submittedName>
</protein>
<organism evidence="1 2">
    <name type="scientific">[Candida] jaroonii</name>
    <dbReference type="NCBI Taxonomy" id="467808"/>
    <lineage>
        <taxon>Eukaryota</taxon>
        <taxon>Fungi</taxon>
        <taxon>Dikarya</taxon>
        <taxon>Ascomycota</taxon>
        <taxon>Saccharomycotina</taxon>
        <taxon>Pichiomycetes</taxon>
        <taxon>Debaryomycetaceae</taxon>
        <taxon>Yamadazyma</taxon>
    </lineage>
</organism>
<proteinExistence type="predicted"/>
<evidence type="ECO:0000313" key="2">
    <source>
        <dbReference type="Proteomes" id="UP001152531"/>
    </source>
</evidence>
<name>A0ACA9YBT3_9ASCO</name>
<evidence type="ECO:0000313" key="1">
    <source>
        <dbReference type="EMBL" id="CAH6722517.1"/>
    </source>
</evidence>
<dbReference type="EMBL" id="CALSDN010000010">
    <property type="protein sequence ID" value="CAH6722517.1"/>
    <property type="molecule type" value="Genomic_DNA"/>
</dbReference>